<dbReference type="PROSITE" id="PS00124">
    <property type="entry name" value="FBPASE"/>
    <property type="match status" value="1"/>
</dbReference>
<reference evidence="16" key="1">
    <citation type="submission" date="2023-08" db="EMBL/GenBank/DDBJ databases">
        <authorList>
            <person name="Audoor S."/>
            <person name="Bilcke G."/>
        </authorList>
    </citation>
    <scope>NUCLEOTIDE SEQUENCE</scope>
</reference>
<dbReference type="GO" id="GO:0005829">
    <property type="term" value="C:cytosol"/>
    <property type="evidence" value="ECO:0007669"/>
    <property type="project" value="TreeGrafter"/>
</dbReference>
<proteinExistence type="inferred from homology"/>
<comment type="pathway">
    <text evidence="10">Carbohydrate biosynthesis.</text>
</comment>
<keyword evidence="17" id="KW-1185">Reference proteome</keyword>
<evidence type="ECO:0000313" key="17">
    <source>
        <dbReference type="Proteomes" id="UP001295423"/>
    </source>
</evidence>
<dbReference type="InterPro" id="IPR020548">
    <property type="entry name" value="Fructose_bisphosphatase_AS"/>
</dbReference>
<keyword evidence="6" id="KW-0479">Metal-binding</keyword>
<keyword evidence="9 12" id="KW-0119">Carbohydrate metabolism</keyword>
<dbReference type="Pfam" id="PF00316">
    <property type="entry name" value="FBPase"/>
    <property type="match status" value="1"/>
</dbReference>
<dbReference type="FunFam" id="3.40.190.80:FF:000001">
    <property type="entry name" value="Fructose-1,6-bisphosphatase class 1"/>
    <property type="match status" value="1"/>
</dbReference>
<dbReference type="InterPro" id="IPR000146">
    <property type="entry name" value="FBPase_class-1"/>
</dbReference>
<sequence>MNRIAVFSSTILLILASRVESFSPANPLSKNVDSRHIIHQAKAPVFDEVCDVTGITLKRFMSEVVLLNPELGELGTLFGAIDTACKAISNLVKRSQLPSSETLGYQGEVNIQGEDQKKLDVITNDLLKRALRFTGRLGVLASEEEDEPLDLISSLPNEAIFSDTEKYVCVFDPLDGSSNVDAGIPTGTIIGIYEHDETCAIDFDDCTDDECSEQEAQCLANTLQAGNNLVAAAYCLYSSSTFLVLTLGAGTYGFTLDENLGEFILSHPAMKIPETSSIISMNEANTFMWDQPLQDTVMKWKRGEGKSGNSFSSRYIGSMVGDVHRTLLYGGIFGYPSDTKNPNGKLRLLYEGAPMSFIVEQAGGLATTGKQRVMEITPDYVHQRVPIILGSKNDVQEVIDAYENASASAVA</sequence>
<dbReference type="GO" id="GO:0042132">
    <property type="term" value="F:fructose 1,6-bisphosphate 1-phosphatase activity"/>
    <property type="evidence" value="ECO:0007669"/>
    <property type="project" value="UniProtKB-EC"/>
</dbReference>
<dbReference type="GO" id="GO:0006094">
    <property type="term" value="P:gluconeogenesis"/>
    <property type="evidence" value="ECO:0007669"/>
    <property type="project" value="TreeGrafter"/>
</dbReference>
<dbReference type="GO" id="GO:0006002">
    <property type="term" value="P:fructose 6-phosphate metabolic process"/>
    <property type="evidence" value="ECO:0007669"/>
    <property type="project" value="TreeGrafter"/>
</dbReference>
<dbReference type="GO" id="GO:0006000">
    <property type="term" value="P:fructose metabolic process"/>
    <property type="evidence" value="ECO:0007669"/>
    <property type="project" value="TreeGrafter"/>
</dbReference>
<dbReference type="CDD" id="cd00354">
    <property type="entry name" value="FBPase"/>
    <property type="match status" value="1"/>
</dbReference>
<evidence type="ECO:0000256" key="11">
    <source>
        <dbReference type="ARBA" id="ARBA00032973"/>
    </source>
</evidence>
<evidence type="ECO:0000256" key="6">
    <source>
        <dbReference type="ARBA" id="ARBA00022723"/>
    </source>
</evidence>
<keyword evidence="7 12" id="KW-0378">Hydrolase</keyword>
<evidence type="ECO:0000256" key="4">
    <source>
        <dbReference type="ARBA" id="ARBA00011881"/>
    </source>
</evidence>
<feature type="chain" id="PRO_5042148102" description="fructose-bisphosphatase" evidence="13">
    <location>
        <begin position="22"/>
        <end position="411"/>
    </location>
</feature>
<feature type="domain" description="Fructose-1-6-bisphosphatase class I N-terminal" evidence="14">
    <location>
        <begin position="56"/>
        <end position="268"/>
    </location>
</feature>
<dbReference type="PIRSF" id="PIRSF500210">
    <property type="entry name" value="FBPtase"/>
    <property type="match status" value="1"/>
</dbReference>
<dbReference type="PANTHER" id="PTHR11556:SF1">
    <property type="entry name" value="FRUCTOSE-BISPHOSPHATASE"/>
    <property type="match status" value="1"/>
</dbReference>
<evidence type="ECO:0000256" key="10">
    <source>
        <dbReference type="ARBA" id="ARBA00024331"/>
    </source>
</evidence>
<comment type="caution">
    <text evidence="16">The sequence shown here is derived from an EMBL/GenBank/DDBJ whole genome shotgun (WGS) entry which is preliminary data.</text>
</comment>
<dbReference type="Pfam" id="PF18913">
    <property type="entry name" value="FBPase_C"/>
    <property type="match status" value="1"/>
</dbReference>
<accession>A0AAD2G9I9</accession>
<feature type="domain" description="Fructose-1-6-bisphosphatase class 1 C-terminal" evidence="15">
    <location>
        <begin position="272"/>
        <end position="402"/>
    </location>
</feature>
<evidence type="ECO:0000259" key="15">
    <source>
        <dbReference type="Pfam" id="PF18913"/>
    </source>
</evidence>
<evidence type="ECO:0000256" key="8">
    <source>
        <dbReference type="ARBA" id="ARBA00022842"/>
    </source>
</evidence>
<gene>
    <name evidence="16" type="ORF">CYCCA115_LOCUS21829</name>
</gene>
<dbReference type="PRINTS" id="PR00115">
    <property type="entry name" value="F16BPHPHTASE"/>
</dbReference>
<evidence type="ECO:0000256" key="5">
    <source>
        <dbReference type="ARBA" id="ARBA00013093"/>
    </source>
</evidence>
<dbReference type="InterPro" id="IPR044015">
    <property type="entry name" value="FBPase_C_dom"/>
</dbReference>
<dbReference type="PIRSF" id="PIRSF000904">
    <property type="entry name" value="FBPtase_SBPase"/>
    <property type="match status" value="1"/>
</dbReference>
<evidence type="ECO:0000256" key="9">
    <source>
        <dbReference type="ARBA" id="ARBA00023277"/>
    </source>
</evidence>
<evidence type="ECO:0000259" key="14">
    <source>
        <dbReference type="Pfam" id="PF00316"/>
    </source>
</evidence>
<keyword evidence="8" id="KW-0460">Magnesium</keyword>
<evidence type="ECO:0000256" key="1">
    <source>
        <dbReference type="ARBA" id="ARBA00001273"/>
    </source>
</evidence>
<comment type="catalytic activity">
    <reaction evidence="1">
        <text>beta-D-fructose 1,6-bisphosphate + H2O = beta-D-fructose 6-phosphate + phosphate</text>
        <dbReference type="Rhea" id="RHEA:11064"/>
        <dbReference type="ChEBI" id="CHEBI:15377"/>
        <dbReference type="ChEBI" id="CHEBI:32966"/>
        <dbReference type="ChEBI" id="CHEBI:43474"/>
        <dbReference type="ChEBI" id="CHEBI:57634"/>
        <dbReference type="EC" id="3.1.3.11"/>
    </reaction>
</comment>
<dbReference type="SUPFAM" id="SSF56655">
    <property type="entry name" value="Carbohydrate phosphatase"/>
    <property type="match status" value="1"/>
</dbReference>
<keyword evidence="13" id="KW-0732">Signal</keyword>
<feature type="signal peptide" evidence="13">
    <location>
        <begin position="1"/>
        <end position="21"/>
    </location>
</feature>
<organism evidence="16 17">
    <name type="scientific">Cylindrotheca closterium</name>
    <dbReference type="NCBI Taxonomy" id="2856"/>
    <lineage>
        <taxon>Eukaryota</taxon>
        <taxon>Sar</taxon>
        <taxon>Stramenopiles</taxon>
        <taxon>Ochrophyta</taxon>
        <taxon>Bacillariophyta</taxon>
        <taxon>Bacillariophyceae</taxon>
        <taxon>Bacillariophycidae</taxon>
        <taxon>Bacillariales</taxon>
        <taxon>Bacillariaceae</taxon>
        <taxon>Cylindrotheca</taxon>
    </lineage>
</organism>
<dbReference type="Proteomes" id="UP001295423">
    <property type="component" value="Unassembled WGS sequence"/>
</dbReference>
<name>A0AAD2G9I9_9STRA</name>
<dbReference type="Gene3D" id="3.40.190.80">
    <property type="match status" value="1"/>
</dbReference>
<dbReference type="PANTHER" id="PTHR11556">
    <property type="entry name" value="FRUCTOSE-1,6-BISPHOSPHATASE-RELATED"/>
    <property type="match status" value="1"/>
</dbReference>
<comment type="cofactor">
    <cofactor evidence="2">
        <name>Mg(2+)</name>
        <dbReference type="ChEBI" id="CHEBI:18420"/>
    </cofactor>
</comment>
<dbReference type="GO" id="GO:0030388">
    <property type="term" value="P:fructose 1,6-bisphosphate metabolic process"/>
    <property type="evidence" value="ECO:0007669"/>
    <property type="project" value="TreeGrafter"/>
</dbReference>
<evidence type="ECO:0000313" key="16">
    <source>
        <dbReference type="EMBL" id="CAJ1966246.1"/>
    </source>
</evidence>
<comment type="similarity">
    <text evidence="3 12">Belongs to the FBPase class 1 family.</text>
</comment>
<dbReference type="HAMAP" id="MF_01855">
    <property type="entry name" value="FBPase_class1"/>
    <property type="match status" value="1"/>
</dbReference>
<dbReference type="EMBL" id="CAKOGP040002269">
    <property type="protein sequence ID" value="CAJ1966246.1"/>
    <property type="molecule type" value="Genomic_DNA"/>
</dbReference>
<protein>
    <recommendedName>
        <fullName evidence="5">fructose-bisphosphatase</fullName>
        <ecNumber evidence="5">3.1.3.11</ecNumber>
    </recommendedName>
    <alternativeName>
        <fullName evidence="11">D-fructose-1,6-bisphosphate 1-phosphohydrolase</fullName>
    </alternativeName>
</protein>
<evidence type="ECO:0000256" key="7">
    <source>
        <dbReference type="ARBA" id="ARBA00022801"/>
    </source>
</evidence>
<dbReference type="Gene3D" id="3.30.540.10">
    <property type="entry name" value="Fructose-1,6-Bisphosphatase, subunit A, domain 1"/>
    <property type="match status" value="1"/>
</dbReference>
<dbReference type="AlphaFoldDB" id="A0AAD2G9I9"/>
<dbReference type="InterPro" id="IPR028343">
    <property type="entry name" value="FBPtase"/>
</dbReference>
<evidence type="ECO:0000256" key="13">
    <source>
        <dbReference type="SAM" id="SignalP"/>
    </source>
</evidence>
<dbReference type="GO" id="GO:0005986">
    <property type="term" value="P:sucrose biosynthetic process"/>
    <property type="evidence" value="ECO:0007669"/>
    <property type="project" value="TreeGrafter"/>
</dbReference>
<dbReference type="GO" id="GO:0046872">
    <property type="term" value="F:metal ion binding"/>
    <property type="evidence" value="ECO:0007669"/>
    <property type="project" value="UniProtKB-KW"/>
</dbReference>
<evidence type="ECO:0000256" key="12">
    <source>
        <dbReference type="RuleBase" id="RU000508"/>
    </source>
</evidence>
<dbReference type="EC" id="3.1.3.11" evidence="5"/>
<evidence type="ECO:0000256" key="2">
    <source>
        <dbReference type="ARBA" id="ARBA00001946"/>
    </source>
</evidence>
<comment type="subunit">
    <text evidence="4">Homotetramer.</text>
</comment>
<evidence type="ECO:0000256" key="3">
    <source>
        <dbReference type="ARBA" id="ARBA00010941"/>
    </source>
</evidence>
<dbReference type="InterPro" id="IPR033391">
    <property type="entry name" value="FBPase_N"/>
</dbReference>